<proteinExistence type="predicted"/>
<reference evidence="1" key="1">
    <citation type="submission" date="2022-08" db="EMBL/GenBank/DDBJ databases">
        <authorList>
            <person name="Gutierrez-Valencia J."/>
        </authorList>
    </citation>
    <scope>NUCLEOTIDE SEQUENCE</scope>
</reference>
<dbReference type="Proteomes" id="UP001154282">
    <property type="component" value="Unassembled WGS sequence"/>
</dbReference>
<organism evidence="1 2">
    <name type="scientific">Linum tenue</name>
    <dbReference type="NCBI Taxonomy" id="586396"/>
    <lineage>
        <taxon>Eukaryota</taxon>
        <taxon>Viridiplantae</taxon>
        <taxon>Streptophyta</taxon>
        <taxon>Embryophyta</taxon>
        <taxon>Tracheophyta</taxon>
        <taxon>Spermatophyta</taxon>
        <taxon>Magnoliopsida</taxon>
        <taxon>eudicotyledons</taxon>
        <taxon>Gunneridae</taxon>
        <taxon>Pentapetalae</taxon>
        <taxon>rosids</taxon>
        <taxon>fabids</taxon>
        <taxon>Malpighiales</taxon>
        <taxon>Linaceae</taxon>
        <taxon>Linum</taxon>
    </lineage>
</organism>
<comment type="caution">
    <text evidence="1">The sequence shown here is derived from an EMBL/GenBank/DDBJ whole genome shotgun (WGS) entry which is preliminary data.</text>
</comment>
<keyword evidence="2" id="KW-1185">Reference proteome</keyword>
<gene>
    <name evidence="1" type="ORF">LITE_LOCUS4354</name>
</gene>
<evidence type="ECO:0000313" key="1">
    <source>
        <dbReference type="EMBL" id="CAI0384309.1"/>
    </source>
</evidence>
<dbReference type="EMBL" id="CAMGYJ010000002">
    <property type="protein sequence ID" value="CAI0384309.1"/>
    <property type="molecule type" value="Genomic_DNA"/>
</dbReference>
<evidence type="ECO:0000313" key="2">
    <source>
        <dbReference type="Proteomes" id="UP001154282"/>
    </source>
</evidence>
<protein>
    <submittedName>
        <fullName evidence="1">Uncharacterized protein</fullName>
    </submittedName>
</protein>
<dbReference type="AlphaFoldDB" id="A0AAV0HIL9"/>
<name>A0AAV0HIL9_9ROSI</name>
<accession>A0AAV0HIL9</accession>
<sequence>MLKKLFFFFIGGREALIVVILNWLRNQNLKVFWFKQRSSRASNLQSLEQSSLLNKK</sequence>